<evidence type="ECO:0000259" key="1">
    <source>
        <dbReference type="PROSITE" id="PS50240"/>
    </source>
</evidence>
<dbReference type="VEuPathDB" id="VectorBase:PHUM610340"/>
<proteinExistence type="predicted"/>
<accession>E0W3U7</accession>
<dbReference type="OrthoDB" id="8440449at2759"/>
<dbReference type="InParanoid" id="E0W3U7"/>
<keyword evidence="2" id="KW-0378">Hydrolase</keyword>
<evidence type="ECO:0000313" key="2">
    <source>
        <dbReference type="EMBL" id="EEB20303.1"/>
    </source>
</evidence>
<reference evidence="3" key="3">
    <citation type="submission" date="2020-05" db="UniProtKB">
        <authorList>
            <consortium name="EnsemblMetazoa"/>
        </authorList>
    </citation>
    <scope>IDENTIFICATION</scope>
    <source>
        <strain evidence="3">USDA</strain>
    </source>
</reference>
<dbReference type="SUPFAM" id="SSF50494">
    <property type="entry name" value="Trypsin-like serine proteases"/>
    <property type="match status" value="1"/>
</dbReference>
<dbReference type="InterPro" id="IPR001254">
    <property type="entry name" value="Trypsin_dom"/>
</dbReference>
<keyword evidence="4" id="KW-1185">Reference proteome</keyword>
<dbReference type="Gene3D" id="2.40.10.10">
    <property type="entry name" value="Trypsin-like serine proteases"/>
    <property type="match status" value="1"/>
</dbReference>
<dbReference type="InterPro" id="IPR043504">
    <property type="entry name" value="Peptidase_S1_PA_chymotrypsin"/>
</dbReference>
<dbReference type="EnsemblMetazoa" id="PHUM610340-RA">
    <property type="protein sequence ID" value="PHUM610340-PA"/>
    <property type="gene ID" value="PHUM610340"/>
</dbReference>
<organism>
    <name type="scientific">Pediculus humanus subsp. corporis</name>
    <name type="common">Body louse</name>
    <dbReference type="NCBI Taxonomy" id="121224"/>
    <lineage>
        <taxon>Eukaryota</taxon>
        <taxon>Metazoa</taxon>
        <taxon>Ecdysozoa</taxon>
        <taxon>Arthropoda</taxon>
        <taxon>Hexapoda</taxon>
        <taxon>Insecta</taxon>
        <taxon>Pterygota</taxon>
        <taxon>Neoptera</taxon>
        <taxon>Paraneoptera</taxon>
        <taxon>Psocodea</taxon>
        <taxon>Troctomorpha</taxon>
        <taxon>Phthiraptera</taxon>
        <taxon>Anoplura</taxon>
        <taxon>Pediculidae</taxon>
        <taxon>Pediculus</taxon>
    </lineage>
</organism>
<dbReference type="PROSITE" id="PS50240">
    <property type="entry name" value="TRYPSIN_DOM"/>
    <property type="match status" value="1"/>
</dbReference>
<reference evidence="2" key="1">
    <citation type="submission" date="2007-04" db="EMBL/GenBank/DDBJ databases">
        <title>Annotation of Pediculus humanus corporis strain USDA.</title>
        <authorList>
            <person name="Kirkness E."/>
            <person name="Hannick L."/>
            <person name="Hass B."/>
            <person name="Bruggner R."/>
            <person name="Lawson D."/>
            <person name="Bidwell S."/>
            <person name="Joardar V."/>
            <person name="Caler E."/>
            <person name="Walenz B."/>
            <person name="Inman J."/>
            <person name="Schobel S."/>
            <person name="Galinsky K."/>
            <person name="Amedeo P."/>
            <person name="Strausberg R."/>
        </authorList>
    </citation>
    <scope>NUCLEOTIDE SEQUENCE</scope>
    <source>
        <strain evidence="2">USDA</strain>
    </source>
</reference>
<dbReference type="GO" id="GO:0006508">
    <property type="term" value="P:proteolysis"/>
    <property type="evidence" value="ECO:0007669"/>
    <property type="project" value="InterPro"/>
</dbReference>
<dbReference type="AlphaFoldDB" id="E0W3U7"/>
<dbReference type="STRING" id="121224.E0W3U7"/>
<evidence type="ECO:0000313" key="4">
    <source>
        <dbReference type="Proteomes" id="UP000009046"/>
    </source>
</evidence>
<dbReference type="InterPro" id="IPR001314">
    <property type="entry name" value="Peptidase_S1A"/>
</dbReference>
<dbReference type="Proteomes" id="UP000009046">
    <property type="component" value="Unassembled WGS sequence"/>
</dbReference>
<dbReference type="Pfam" id="PF00089">
    <property type="entry name" value="Trypsin"/>
    <property type="match status" value="1"/>
</dbReference>
<dbReference type="GeneID" id="8239698"/>
<name>E0W3U7_PEDHC</name>
<dbReference type="PANTHER" id="PTHR24260">
    <property type="match status" value="1"/>
</dbReference>
<dbReference type="KEGG" id="phu:Phum_PHUM610340"/>
<dbReference type="PANTHER" id="PTHR24260:SF138">
    <property type="entry name" value="IP10340P-RELATED"/>
    <property type="match status" value="1"/>
</dbReference>
<dbReference type="OMA" id="ENNICTH"/>
<dbReference type="SMART" id="SM00020">
    <property type="entry name" value="Tryp_SPc"/>
    <property type="match status" value="1"/>
</dbReference>
<evidence type="ECO:0000313" key="3">
    <source>
        <dbReference type="EnsemblMetazoa" id="PHUM610340-PA"/>
    </source>
</evidence>
<dbReference type="InterPro" id="IPR009003">
    <property type="entry name" value="Peptidase_S1_PA"/>
</dbReference>
<dbReference type="CTD" id="8239698"/>
<dbReference type="PRINTS" id="PR00722">
    <property type="entry name" value="CHYMOTRYPSIN"/>
</dbReference>
<dbReference type="EMBL" id="DS235883">
    <property type="protein sequence ID" value="EEB20303.1"/>
    <property type="molecule type" value="Genomic_DNA"/>
</dbReference>
<dbReference type="CDD" id="cd00190">
    <property type="entry name" value="Tryp_SPc"/>
    <property type="match status" value="1"/>
</dbReference>
<dbReference type="EMBL" id="AAZO01007454">
    <property type="status" value="NOT_ANNOTATED_CDS"/>
    <property type="molecule type" value="Genomic_DNA"/>
</dbReference>
<dbReference type="HOGENOM" id="CLU_006842_7_4_1"/>
<gene>
    <name evidence="3" type="primary">8239698</name>
    <name evidence="2" type="ORF">Phum_PHUM610340</name>
</gene>
<dbReference type="InterPro" id="IPR051333">
    <property type="entry name" value="CLIP_Serine_Protease"/>
</dbReference>
<dbReference type="EC" id="3.4.21.1" evidence="2"/>
<feature type="domain" description="Peptidase S1" evidence="1">
    <location>
        <begin position="1"/>
        <end position="212"/>
    </location>
</feature>
<protein>
    <submittedName>
        <fullName evidence="2 3">Chymotrypsin, putative</fullName>
        <ecNumber evidence="2">3.4.21.1</ecNumber>
    </submittedName>
</protein>
<reference evidence="2" key="2">
    <citation type="submission" date="2007-04" db="EMBL/GenBank/DDBJ databases">
        <title>The genome of the human body louse.</title>
        <authorList>
            <consortium name="The Human Body Louse Genome Consortium"/>
            <person name="Kirkness E."/>
            <person name="Walenz B."/>
            <person name="Hass B."/>
            <person name="Bruggner R."/>
            <person name="Strausberg R."/>
        </authorList>
    </citation>
    <scope>NUCLEOTIDE SEQUENCE</scope>
    <source>
        <strain evidence="2">USDA</strain>
    </source>
</reference>
<dbReference type="eggNOG" id="KOG3627">
    <property type="taxonomic scope" value="Eukaryota"/>
</dbReference>
<sequence>MDPILTWYHFYCTGTLISNKFVLTTAHCLAPPKFMVVGMESVELSQQKHYETDKNFPYPKFDYSVINEDDIALIRLKKPVEFIKPERYPYFSYDKNDENDLNVTVLGWGQTGKESPISSTLLKLDKKTMNDGDCEKFLPEQINVGPGQICTPTSTDSGMCYLDSGSPLLLEGNDKNYVIGISSWSPKPCGFGVPDVFTKVSYYSDWIEETIKNN</sequence>
<dbReference type="RefSeq" id="XP_002433041.1">
    <property type="nucleotide sequence ID" value="XM_002432996.1"/>
</dbReference>
<dbReference type="GO" id="GO:0004252">
    <property type="term" value="F:serine-type endopeptidase activity"/>
    <property type="evidence" value="ECO:0007669"/>
    <property type="project" value="UniProtKB-EC"/>
</dbReference>